<dbReference type="RefSeq" id="WP_052410390.1">
    <property type="nucleotide sequence ID" value="NZ_CP009288.1"/>
</dbReference>
<accession>A0A089HW34</accession>
<organism evidence="1 2">
    <name type="scientific">Paenibacillus durus</name>
    <name type="common">Paenibacillus azotofixans</name>
    <dbReference type="NCBI Taxonomy" id="44251"/>
    <lineage>
        <taxon>Bacteria</taxon>
        <taxon>Bacillati</taxon>
        <taxon>Bacillota</taxon>
        <taxon>Bacilli</taxon>
        <taxon>Bacillales</taxon>
        <taxon>Paenibacillaceae</taxon>
        <taxon>Paenibacillus</taxon>
    </lineage>
</organism>
<dbReference type="STRING" id="44251.PDUR_25900"/>
<dbReference type="Proteomes" id="UP000029409">
    <property type="component" value="Chromosome"/>
</dbReference>
<dbReference type="EMBL" id="CP009288">
    <property type="protein sequence ID" value="AIQ14930.1"/>
    <property type="molecule type" value="Genomic_DNA"/>
</dbReference>
<dbReference type="Pfam" id="PF13565">
    <property type="entry name" value="HTH_32"/>
    <property type="match status" value="1"/>
</dbReference>
<dbReference type="OrthoDB" id="69748at2"/>
<proteinExistence type="predicted"/>
<keyword evidence="2" id="KW-1185">Reference proteome</keyword>
<reference evidence="1 2" key="1">
    <citation type="submission" date="2014-08" db="EMBL/GenBank/DDBJ databases">
        <title>Comparative genomics of the Paenibacillus odorifer group.</title>
        <authorList>
            <person name="den Bakker H.C."/>
            <person name="Tsai Y.-C."/>
            <person name="Martin N."/>
            <person name="Korlach J."/>
            <person name="Wiedmann M."/>
        </authorList>
    </citation>
    <scope>NUCLEOTIDE SEQUENCE [LARGE SCALE GENOMIC DNA]</scope>
    <source>
        <strain evidence="1 2">DSM 1735</strain>
    </source>
</reference>
<dbReference type="eggNOG" id="COG3415">
    <property type="taxonomic scope" value="Bacteria"/>
</dbReference>
<evidence type="ECO:0000313" key="2">
    <source>
        <dbReference type="Proteomes" id="UP000029409"/>
    </source>
</evidence>
<dbReference type="InterPro" id="IPR009057">
    <property type="entry name" value="Homeodomain-like_sf"/>
</dbReference>
<sequence>MNKKYEVRLEPKERERIEQLLHADSTSPGIRRRCLVLLLSDENQGAIPKQAEIAQRSGVSDVTVYYTVKDYSTRGLEETLCYRRRAEPARPSPITGEVEARIIALACSEPPKGYARWTIRLLTRRVIELNILESVGRETIRTTLKKQNLSLT</sequence>
<name>A0A089HW34_PAEDU</name>
<dbReference type="KEGG" id="pdu:PDUR_25900"/>
<dbReference type="AlphaFoldDB" id="A0A089HW34"/>
<protein>
    <recommendedName>
        <fullName evidence="3">Transposase</fullName>
    </recommendedName>
</protein>
<dbReference type="SUPFAM" id="SSF46689">
    <property type="entry name" value="Homeodomain-like"/>
    <property type="match status" value="1"/>
</dbReference>
<evidence type="ECO:0008006" key="3">
    <source>
        <dbReference type="Google" id="ProtNLM"/>
    </source>
</evidence>
<gene>
    <name evidence="1" type="ORF">PDUR_25900</name>
</gene>
<evidence type="ECO:0000313" key="1">
    <source>
        <dbReference type="EMBL" id="AIQ14930.1"/>
    </source>
</evidence>